<dbReference type="EMBL" id="GILB01014319">
    <property type="protein sequence ID" value="NUU94652.1"/>
    <property type="molecule type" value="Transcribed_RNA"/>
</dbReference>
<protein>
    <submittedName>
        <fullName evidence="1">Uncharacterized protein</fullName>
    </submittedName>
</protein>
<dbReference type="AlphaFoldDB" id="A0A6M2FB57"/>
<proteinExistence type="predicted"/>
<accession>A0A6M2FB57</accession>
<reference evidence="1" key="1">
    <citation type="submission" date="2020-03" db="EMBL/GenBank/DDBJ databases">
        <authorList>
            <person name="Zhang R."/>
        </authorList>
    </citation>
    <scope>NUCLEOTIDE SEQUENCE</scope>
</reference>
<name>A0A6M2FB57_9ROSI</name>
<sequence>MAVQNVRETLTLSASTIRIVQSEHPYAKTIKVVLIVALGYNWHSRAQTSTLPHSTHGTKWKTFDSTPFMVFTQISRILSPVSIARSSNCDLMVCRVLVSSYAVIFSSSLFQMVQTFLFQLMPLFVASLQSCAV</sequence>
<organism evidence="1">
    <name type="scientific">Populus davidiana</name>
    <dbReference type="NCBI Taxonomy" id="266767"/>
    <lineage>
        <taxon>Eukaryota</taxon>
        <taxon>Viridiplantae</taxon>
        <taxon>Streptophyta</taxon>
        <taxon>Embryophyta</taxon>
        <taxon>Tracheophyta</taxon>
        <taxon>Spermatophyta</taxon>
        <taxon>Magnoliopsida</taxon>
        <taxon>eudicotyledons</taxon>
        <taxon>Gunneridae</taxon>
        <taxon>Pentapetalae</taxon>
        <taxon>rosids</taxon>
        <taxon>fabids</taxon>
        <taxon>Malpighiales</taxon>
        <taxon>Salicaceae</taxon>
        <taxon>Saliceae</taxon>
        <taxon>Populus</taxon>
    </lineage>
</organism>
<evidence type="ECO:0000313" key="1">
    <source>
        <dbReference type="EMBL" id="NUU94652.1"/>
    </source>
</evidence>